<feature type="disulfide bond" evidence="14">
    <location>
        <begin position="59"/>
        <end position="66"/>
    </location>
</feature>
<sequence>MKSWASLSPTTRLRLVLALWSVSSLGLLVSAQETLAEALAIFPNCSLQCALPVLQASPCSLTDEHCLCDDPGLQDALWGCVFHTCNVMDRLATKRTAAQVCGIAAQSQNWQMPAISIPMFALSLVAVSIRLVVRSCSLRSGETANGSWSISKPSLSLLDVGDLMVVLALCGLAVTVVTGCVPLNWRGQTLRVPVGIDLWALSPDLLYMFGYWLLVWEILYFATTSLIKTSLCLLFLRIFGRHNATARIPPCGVPFRAVAWATLATNAVVGVVFLVLCFTQCSPLSYSWTHWDGQSDGYCPVEPARLSWSNAAFGIAMDAWMLFLPLSQIPKMNMGLWRKIGVAVMFCLGTLATVVSVLRLFSIARSERTTNPTQDLLGLVLLSSVEMSMGIICACLPSLRIFLLGMKASRRPVSLPASWRGDTISECTSGGTRAGRGGGREGDALAAKPSTEDVEPAVVVPTRPEVVMEEIIPNGKGGIESRAAEGANGE</sequence>
<dbReference type="PROSITE" id="PS52012">
    <property type="entry name" value="CFEM"/>
    <property type="match status" value="1"/>
</dbReference>
<keyword evidence="6" id="KW-0325">Glycoprotein</keyword>
<feature type="transmembrane region" description="Helical" evidence="16">
    <location>
        <begin position="257"/>
        <end position="286"/>
    </location>
</feature>
<evidence type="ECO:0000313" key="19">
    <source>
        <dbReference type="EMBL" id="KLU92253.1"/>
    </source>
</evidence>
<evidence type="ECO:0000256" key="8">
    <source>
        <dbReference type="ARBA" id="ARBA00022729"/>
    </source>
</evidence>
<evidence type="ECO:0000256" key="6">
    <source>
        <dbReference type="ARBA" id="ARBA00022622"/>
    </source>
</evidence>
<feature type="chain" id="PRO_5009386005" description="CFEM domain-containing protein" evidence="17">
    <location>
        <begin position="32"/>
        <end position="490"/>
    </location>
</feature>
<comment type="subcellular location">
    <subcellularLocation>
        <location evidence="2">Membrane</location>
        <topology evidence="2">Lipid-anchor</topology>
        <topology evidence="2">GPI-anchor</topology>
    </subcellularLocation>
    <subcellularLocation>
        <location evidence="1">Membrane</location>
        <topology evidence="1">Multi-pass membrane protein</topology>
    </subcellularLocation>
    <subcellularLocation>
        <location evidence="3">Secreted</location>
    </subcellularLocation>
</comment>
<dbReference type="Proteomes" id="UP000011715">
    <property type="component" value="Unassembled WGS sequence"/>
</dbReference>
<reference evidence="21" key="1">
    <citation type="submission" date="2010-05" db="EMBL/GenBank/DDBJ databases">
        <title>The genome sequence of Magnaporthe poae strain ATCC 64411.</title>
        <authorList>
            <person name="Ma L.-J."/>
            <person name="Dead R."/>
            <person name="Young S."/>
            <person name="Zeng Q."/>
            <person name="Koehrsen M."/>
            <person name="Alvarado L."/>
            <person name="Berlin A."/>
            <person name="Chapman S.B."/>
            <person name="Chen Z."/>
            <person name="Freedman E."/>
            <person name="Gellesch M."/>
            <person name="Goldberg J."/>
            <person name="Griggs A."/>
            <person name="Gujja S."/>
            <person name="Heilman E.R."/>
            <person name="Heiman D."/>
            <person name="Hepburn T."/>
            <person name="Howarth C."/>
            <person name="Jen D."/>
            <person name="Larson L."/>
            <person name="Mehta T."/>
            <person name="Neiman D."/>
            <person name="Pearson M."/>
            <person name="Roberts A."/>
            <person name="Saif S."/>
            <person name="Shea T."/>
            <person name="Shenoy N."/>
            <person name="Sisk P."/>
            <person name="Stolte C."/>
            <person name="Sykes S."/>
            <person name="Walk T."/>
            <person name="White J."/>
            <person name="Yandava C."/>
            <person name="Haas B."/>
            <person name="Nusbaum C."/>
            <person name="Birren B."/>
        </authorList>
    </citation>
    <scope>NUCLEOTIDE SEQUENCE [LARGE SCALE GENOMIC DNA]</scope>
    <source>
        <strain evidence="21">ATCC 64411 / 73-15</strain>
    </source>
</reference>
<evidence type="ECO:0000256" key="17">
    <source>
        <dbReference type="SAM" id="SignalP"/>
    </source>
</evidence>
<comment type="similarity">
    <text evidence="4">Belongs to the RBT5 family.</text>
</comment>
<keyword evidence="21" id="KW-1185">Reference proteome</keyword>
<evidence type="ECO:0000256" key="9">
    <source>
        <dbReference type="ARBA" id="ARBA00022989"/>
    </source>
</evidence>
<keyword evidence="14" id="KW-0349">Heme</keyword>
<dbReference type="eggNOG" id="ENOG502SKG6">
    <property type="taxonomic scope" value="Eukaryota"/>
</dbReference>
<evidence type="ECO:0000256" key="2">
    <source>
        <dbReference type="ARBA" id="ARBA00004589"/>
    </source>
</evidence>
<dbReference type="AlphaFoldDB" id="A0A0C4EEM5"/>
<reference evidence="19" key="2">
    <citation type="submission" date="2010-05" db="EMBL/GenBank/DDBJ databases">
        <title>The Genome Sequence of Magnaporthe poae strain ATCC 64411.</title>
        <authorList>
            <consortium name="The Broad Institute Genome Sequencing Platform"/>
            <consortium name="Broad Institute Genome Sequencing Center for Infectious Disease"/>
            <person name="Ma L.-J."/>
            <person name="Dead R."/>
            <person name="Young S."/>
            <person name="Zeng Q."/>
            <person name="Koehrsen M."/>
            <person name="Alvarado L."/>
            <person name="Berlin A."/>
            <person name="Chapman S.B."/>
            <person name="Chen Z."/>
            <person name="Freedman E."/>
            <person name="Gellesch M."/>
            <person name="Goldberg J."/>
            <person name="Griggs A."/>
            <person name="Gujja S."/>
            <person name="Heilman E.R."/>
            <person name="Heiman D."/>
            <person name="Hepburn T."/>
            <person name="Howarth C."/>
            <person name="Jen D."/>
            <person name="Larson L."/>
            <person name="Mehta T."/>
            <person name="Neiman D."/>
            <person name="Pearson M."/>
            <person name="Roberts A."/>
            <person name="Saif S."/>
            <person name="Shea T."/>
            <person name="Shenoy N."/>
            <person name="Sisk P."/>
            <person name="Stolte C."/>
            <person name="Sykes S."/>
            <person name="Walk T."/>
            <person name="White J."/>
            <person name="Yandava C."/>
            <person name="Haas B."/>
            <person name="Nusbaum C."/>
            <person name="Birren B."/>
        </authorList>
    </citation>
    <scope>NUCLEOTIDE SEQUENCE</scope>
    <source>
        <strain evidence="19">ATCC 64411</strain>
    </source>
</reference>
<keyword evidence="7 16" id="KW-0812">Transmembrane</keyword>
<evidence type="ECO:0000256" key="5">
    <source>
        <dbReference type="ARBA" id="ARBA00022525"/>
    </source>
</evidence>
<dbReference type="InterPro" id="IPR008427">
    <property type="entry name" value="Extracellular_membr_CFEM_dom"/>
</dbReference>
<dbReference type="PANTHER" id="PTHR33048:SF143">
    <property type="entry name" value="EXTRACELLULAR MEMBRANE PROTEIN CFEM DOMAIN-CONTAINING PROTEIN-RELATED"/>
    <property type="match status" value="1"/>
</dbReference>
<feature type="transmembrane region" description="Helical" evidence="16">
    <location>
        <begin position="110"/>
        <end position="133"/>
    </location>
</feature>
<dbReference type="Pfam" id="PF05730">
    <property type="entry name" value="CFEM"/>
    <property type="match status" value="1"/>
</dbReference>
<organism evidence="20 21">
    <name type="scientific">Magnaporthiopsis poae (strain ATCC 64411 / 73-15)</name>
    <name type="common">Kentucky bluegrass fungus</name>
    <name type="synonym">Magnaporthe poae</name>
    <dbReference type="NCBI Taxonomy" id="644358"/>
    <lineage>
        <taxon>Eukaryota</taxon>
        <taxon>Fungi</taxon>
        <taxon>Dikarya</taxon>
        <taxon>Ascomycota</taxon>
        <taxon>Pezizomycotina</taxon>
        <taxon>Sordariomycetes</taxon>
        <taxon>Sordariomycetidae</taxon>
        <taxon>Magnaporthales</taxon>
        <taxon>Magnaporthaceae</taxon>
        <taxon>Magnaporthiopsis</taxon>
    </lineage>
</organism>
<evidence type="ECO:0000256" key="13">
    <source>
        <dbReference type="ARBA" id="ARBA00038359"/>
    </source>
</evidence>
<accession>A0A0C4EEM5</accession>
<keyword evidence="14" id="KW-0479">Metal-binding</keyword>
<feature type="transmembrane region" description="Helical" evidence="16">
    <location>
        <begin position="163"/>
        <end position="185"/>
    </location>
</feature>
<proteinExistence type="inferred from homology"/>
<reference evidence="20" key="5">
    <citation type="submission" date="2015-06" db="UniProtKB">
        <authorList>
            <consortium name="EnsemblFungi"/>
        </authorList>
    </citation>
    <scope>IDENTIFICATION</scope>
    <source>
        <strain evidence="20">ATCC 64411</strain>
    </source>
</reference>
<dbReference type="STRING" id="644358.A0A0C4EEM5"/>
<feature type="signal peptide" evidence="17">
    <location>
        <begin position="1"/>
        <end position="31"/>
    </location>
</feature>
<feature type="disulfide bond" evidence="14">
    <location>
        <begin position="45"/>
        <end position="85"/>
    </location>
</feature>
<evidence type="ECO:0000313" key="20">
    <source>
        <dbReference type="EnsemblFungi" id="MAPG_11199T0"/>
    </source>
</evidence>
<evidence type="ECO:0000256" key="4">
    <source>
        <dbReference type="ARBA" id="ARBA00010031"/>
    </source>
</evidence>
<feature type="domain" description="CFEM" evidence="18">
    <location>
        <begin position="17"/>
        <end position="127"/>
    </location>
</feature>
<protein>
    <recommendedName>
        <fullName evidence="18">CFEM domain-containing protein</fullName>
    </recommendedName>
</protein>
<dbReference type="VEuPathDB" id="FungiDB:MAPG_11199"/>
<feature type="transmembrane region" description="Helical" evidence="16">
    <location>
        <begin position="376"/>
        <end position="403"/>
    </location>
</feature>
<evidence type="ECO:0000256" key="12">
    <source>
        <dbReference type="ARBA" id="ARBA00023288"/>
    </source>
</evidence>
<dbReference type="SMART" id="SM00747">
    <property type="entry name" value="CFEM"/>
    <property type="match status" value="1"/>
</dbReference>
<dbReference type="EMBL" id="ADBL01002755">
    <property type="status" value="NOT_ANNOTATED_CDS"/>
    <property type="molecule type" value="Genomic_DNA"/>
</dbReference>
<feature type="disulfide bond" evidence="14">
    <location>
        <begin position="68"/>
        <end position="101"/>
    </location>
</feature>
<keyword evidence="8 17" id="KW-0732">Signal</keyword>
<feature type="transmembrane region" description="Helical" evidence="16">
    <location>
        <begin position="205"/>
        <end position="236"/>
    </location>
</feature>
<dbReference type="EMBL" id="ADBL01002756">
    <property type="status" value="NOT_ANNOTATED_CDS"/>
    <property type="molecule type" value="Genomic_DNA"/>
</dbReference>
<dbReference type="GO" id="GO:0046872">
    <property type="term" value="F:metal ion binding"/>
    <property type="evidence" value="ECO:0007669"/>
    <property type="project" value="UniProtKB-UniRule"/>
</dbReference>
<evidence type="ECO:0000256" key="11">
    <source>
        <dbReference type="ARBA" id="ARBA00023157"/>
    </source>
</evidence>
<dbReference type="InterPro" id="IPR049326">
    <property type="entry name" value="Rhodopsin_dom_fungi"/>
</dbReference>
<evidence type="ECO:0000256" key="10">
    <source>
        <dbReference type="ARBA" id="ARBA00023136"/>
    </source>
</evidence>
<dbReference type="OMA" id="DTISECT"/>
<dbReference type="OrthoDB" id="2496787at2759"/>
<keyword evidence="12" id="KW-0449">Lipoprotein</keyword>
<keyword evidence="5" id="KW-0964">Secreted</keyword>
<dbReference type="GO" id="GO:0098552">
    <property type="term" value="C:side of membrane"/>
    <property type="evidence" value="ECO:0007669"/>
    <property type="project" value="UniProtKB-KW"/>
</dbReference>
<dbReference type="InterPro" id="IPR052337">
    <property type="entry name" value="SAT4-like"/>
</dbReference>
<dbReference type="PANTHER" id="PTHR33048">
    <property type="entry name" value="PTH11-LIKE INTEGRAL MEMBRANE PROTEIN (AFU_ORTHOLOGUE AFUA_5G11245)"/>
    <property type="match status" value="1"/>
</dbReference>
<feature type="transmembrane region" description="Helical" evidence="16">
    <location>
        <begin position="340"/>
        <end position="364"/>
    </location>
</feature>
<comment type="similarity">
    <text evidence="13">Belongs to the SAT4 family.</text>
</comment>
<dbReference type="Pfam" id="PF20684">
    <property type="entry name" value="Fung_rhodopsin"/>
    <property type="match status" value="1"/>
</dbReference>
<evidence type="ECO:0000256" key="7">
    <source>
        <dbReference type="ARBA" id="ARBA00022692"/>
    </source>
</evidence>
<dbReference type="GO" id="GO:0005576">
    <property type="term" value="C:extracellular region"/>
    <property type="evidence" value="ECO:0007669"/>
    <property type="project" value="UniProtKB-SubCell"/>
</dbReference>
<dbReference type="EnsemblFungi" id="MAPG_11199T0">
    <property type="protein sequence ID" value="MAPG_11199T0"/>
    <property type="gene ID" value="MAPG_11199"/>
</dbReference>
<feature type="binding site" description="axial binding residue" evidence="14">
    <location>
        <position position="63"/>
    </location>
    <ligand>
        <name>heme</name>
        <dbReference type="ChEBI" id="CHEBI:30413"/>
    </ligand>
    <ligandPart>
        <name>Fe</name>
        <dbReference type="ChEBI" id="CHEBI:18248"/>
    </ligandPart>
</feature>
<feature type="disulfide bond" evidence="14">
    <location>
        <begin position="49"/>
        <end position="80"/>
    </location>
</feature>
<reference evidence="20" key="4">
    <citation type="journal article" date="2015" name="G3 (Bethesda)">
        <title>Genome sequences of three phytopathogenic species of the Magnaporthaceae family of fungi.</title>
        <authorList>
            <person name="Okagaki L.H."/>
            <person name="Nunes C.C."/>
            <person name="Sailsbery J."/>
            <person name="Clay B."/>
            <person name="Brown D."/>
            <person name="John T."/>
            <person name="Oh Y."/>
            <person name="Young N."/>
            <person name="Fitzgerald M."/>
            <person name="Haas B.J."/>
            <person name="Zeng Q."/>
            <person name="Young S."/>
            <person name="Adiconis X."/>
            <person name="Fan L."/>
            <person name="Levin J.Z."/>
            <person name="Mitchell T.K."/>
            <person name="Okubara P.A."/>
            <person name="Farman M.L."/>
            <person name="Kohn L.M."/>
            <person name="Birren B."/>
            <person name="Ma L.-J."/>
            <person name="Dean R.A."/>
        </authorList>
    </citation>
    <scope>NUCLEOTIDE SEQUENCE</scope>
    <source>
        <strain evidence="20">ATCC 64411 / 73-15</strain>
    </source>
</reference>
<feature type="region of interest" description="Disordered" evidence="15">
    <location>
        <begin position="426"/>
        <end position="456"/>
    </location>
</feature>
<keyword evidence="14" id="KW-0408">Iron</keyword>
<keyword evidence="9 16" id="KW-1133">Transmembrane helix</keyword>
<evidence type="ECO:0000256" key="15">
    <source>
        <dbReference type="SAM" id="MobiDB-lite"/>
    </source>
</evidence>
<evidence type="ECO:0000259" key="18">
    <source>
        <dbReference type="PROSITE" id="PS52012"/>
    </source>
</evidence>
<evidence type="ECO:0000313" key="21">
    <source>
        <dbReference type="Proteomes" id="UP000011715"/>
    </source>
</evidence>
<reference evidence="19" key="3">
    <citation type="submission" date="2011-03" db="EMBL/GenBank/DDBJ databases">
        <title>Annotation of Magnaporthe poae ATCC 64411.</title>
        <authorList>
            <person name="Ma L.-J."/>
            <person name="Dead R."/>
            <person name="Young S.K."/>
            <person name="Zeng Q."/>
            <person name="Gargeya S."/>
            <person name="Fitzgerald M."/>
            <person name="Haas B."/>
            <person name="Abouelleil A."/>
            <person name="Alvarado L."/>
            <person name="Arachchi H.M."/>
            <person name="Berlin A."/>
            <person name="Brown A."/>
            <person name="Chapman S.B."/>
            <person name="Chen Z."/>
            <person name="Dunbar C."/>
            <person name="Freedman E."/>
            <person name="Gearin G."/>
            <person name="Gellesch M."/>
            <person name="Goldberg J."/>
            <person name="Griggs A."/>
            <person name="Gujja S."/>
            <person name="Heiman D."/>
            <person name="Howarth C."/>
            <person name="Larson L."/>
            <person name="Lui A."/>
            <person name="MacDonald P.J.P."/>
            <person name="Mehta T."/>
            <person name="Montmayeur A."/>
            <person name="Murphy C."/>
            <person name="Neiman D."/>
            <person name="Pearson M."/>
            <person name="Priest M."/>
            <person name="Roberts A."/>
            <person name="Saif S."/>
            <person name="Shea T."/>
            <person name="Shenoy N."/>
            <person name="Sisk P."/>
            <person name="Stolte C."/>
            <person name="Sykes S."/>
            <person name="Yandava C."/>
            <person name="Wortman J."/>
            <person name="Nusbaum C."/>
            <person name="Birren B."/>
        </authorList>
    </citation>
    <scope>NUCLEOTIDE SEQUENCE</scope>
    <source>
        <strain evidence="19">ATCC 64411</strain>
    </source>
</reference>
<evidence type="ECO:0000256" key="1">
    <source>
        <dbReference type="ARBA" id="ARBA00004141"/>
    </source>
</evidence>
<evidence type="ECO:0000256" key="3">
    <source>
        <dbReference type="ARBA" id="ARBA00004613"/>
    </source>
</evidence>
<gene>
    <name evidence="19" type="ORF">MAPG_11199</name>
</gene>
<name>A0A0C4EEM5_MAGP6</name>
<evidence type="ECO:0000256" key="16">
    <source>
        <dbReference type="SAM" id="Phobius"/>
    </source>
</evidence>
<dbReference type="EMBL" id="GL876979">
    <property type="protein sequence ID" value="KLU92253.1"/>
    <property type="molecule type" value="Genomic_DNA"/>
</dbReference>
<keyword evidence="6" id="KW-0336">GPI-anchor</keyword>
<keyword evidence="11 14" id="KW-1015">Disulfide bond</keyword>
<evidence type="ECO:0000256" key="14">
    <source>
        <dbReference type="PROSITE-ProRule" id="PRU01356"/>
    </source>
</evidence>
<keyword evidence="10 16" id="KW-0472">Membrane</keyword>